<feature type="compositionally biased region" description="Basic and acidic residues" evidence="1">
    <location>
        <begin position="42"/>
        <end position="63"/>
    </location>
</feature>
<keyword evidence="3" id="KW-1185">Reference proteome</keyword>
<sequence>DLPGKDVSSFLQQSFLARSPQRKSWPLSIGTQRFGQAAGGLPEEKGCKEESLEDSNKGSAEDVPQHLKVRPPAFVNEKVTFFLFFFFETESPSVAQAGVQWRDLGSLQAPPPGFLPFSCLSLPSSWDYRRCHLARLIFCIFLVETGFHRGLDLPTL</sequence>
<name>A0A7N9D2M1_MACFA</name>
<dbReference type="GeneTree" id="ENSGT00940000165497"/>
<organism evidence="2 3">
    <name type="scientific">Macaca fascicularis</name>
    <name type="common">Crab-eating macaque</name>
    <name type="synonym">Cynomolgus monkey</name>
    <dbReference type="NCBI Taxonomy" id="9541"/>
    <lineage>
        <taxon>Eukaryota</taxon>
        <taxon>Metazoa</taxon>
        <taxon>Chordata</taxon>
        <taxon>Craniata</taxon>
        <taxon>Vertebrata</taxon>
        <taxon>Euteleostomi</taxon>
        <taxon>Mammalia</taxon>
        <taxon>Eutheria</taxon>
        <taxon>Euarchontoglires</taxon>
        <taxon>Primates</taxon>
        <taxon>Haplorrhini</taxon>
        <taxon>Catarrhini</taxon>
        <taxon>Cercopithecidae</taxon>
        <taxon>Cercopithecinae</taxon>
        <taxon>Macaca</taxon>
    </lineage>
</organism>
<accession>A0A7N9D2M1</accession>
<dbReference type="Ensembl" id="ENSMFAT00000079687.1">
    <property type="protein sequence ID" value="ENSMFAP00000060375.1"/>
    <property type="gene ID" value="ENSMFAG00000057823.1"/>
</dbReference>
<protein>
    <submittedName>
        <fullName evidence="2">Uncharacterized protein</fullName>
    </submittedName>
</protein>
<proteinExistence type="predicted"/>
<feature type="region of interest" description="Disordered" evidence="1">
    <location>
        <begin position="33"/>
        <end position="63"/>
    </location>
</feature>
<evidence type="ECO:0000313" key="2">
    <source>
        <dbReference type="Ensembl" id="ENSMFAP00000060375.1"/>
    </source>
</evidence>
<dbReference type="PANTHER" id="PTHR46254:SF7">
    <property type="entry name" value="PI4-KINASE N-TERMINAL DOMAIN-CONTAINING PROTEIN"/>
    <property type="match status" value="1"/>
</dbReference>
<evidence type="ECO:0000313" key="3">
    <source>
        <dbReference type="Proteomes" id="UP000233100"/>
    </source>
</evidence>
<reference evidence="2" key="2">
    <citation type="submission" date="2025-08" db="UniProtKB">
        <authorList>
            <consortium name="Ensembl"/>
        </authorList>
    </citation>
    <scope>IDENTIFICATION</scope>
</reference>
<dbReference type="Proteomes" id="UP000233100">
    <property type="component" value="Chromosome 6"/>
</dbReference>
<dbReference type="PANTHER" id="PTHR46254">
    <property type="entry name" value="PROTEIN GVQW1-RELATED"/>
    <property type="match status" value="1"/>
</dbReference>
<dbReference type="AlphaFoldDB" id="A0A7N9D2M1"/>
<evidence type="ECO:0000256" key="1">
    <source>
        <dbReference type="SAM" id="MobiDB-lite"/>
    </source>
</evidence>
<reference evidence="2" key="3">
    <citation type="submission" date="2025-09" db="UniProtKB">
        <authorList>
            <consortium name="Ensembl"/>
        </authorList>
    </citation>
    <scope>IDENTIFICATION</scope>
</reference>
<reference evidence="2 3" key="1">
    <citation type="submission" date="2013-03" db="EMBL/GenBank/DDBJ databases">
        <authorList>
            <person name="Warren W."/>
            <person name="Wilson R.K."/>
        </authorList>
    </citation>
    <scope>NUCLEOTIDE SEQUENCE</scope>
</reference>